<evidence type="ECO:0000313" key="4">
    <source>
        <dbReference type="Proteomes" id="UP000076502"/>
    </source>
</evidence>
<proteinExistence type="predicted"/>
<evidence type="ECO:0000256" key="2">
    <source>
        <dbReference type="SAM" id="SignalP"/>
    </source>
</evidence>
<reference evidence="3 4" key="1">
    <citation type="submission" date="2015-07" db="EMBL/GenBank/DDBJ databases">
        <title>The genome of Dufourea novaeangliae.</title>
        <authorList>
            <person name="Pan H."/>
            <person name="Kapheim K."/>
        </authorList>
    </citation>
    <scope>NUCLEOTIDE SEQUENCE [LARGE SCALE GENOMIC DNA]</scope>
    <source>
        <strain evidence="3">0120121106</strain>
        <tissue evidence="3">Whole body</tissue>
    </source>
</reference>
<sequence>MPSALVFLLLLTIVGIHSKALDTFIDGSTNKIDGEVRSEGTGVDQDTSASSSNDGTTKKPDGSSTAKPSLLTWFLAPLSQNVQFSPQTFLRDRIVQLKETLNNLGVQGNSEGKQFGNGNGLLQVAGANDAGYYTDRLDPAGFFGGNGWLANKGGILGGPGVILSTGSVLTDYPTPYRKK</sequence>
<name>A0A154P7Y9_DUFNO</name>
<feature type="compositionally biased region" description="Polar residues" evidence="1">
    <location>
        <begin position="44"/>
        <end position="55"/>
    </location>
</feature>
<dbReference type="AlphaFoldDB" id="A0A154P7Y9"/>
<organism evidence="3 4">
    <name type="scientific">Dufourea novaeangliae</name>
    <name type="common">Sweat bee</name>
    <dbReference type="NCBI Taxonomy" id="178035"/>
    <lineage>
        <taxon>Eukaryota</taxon>
        <taxon>Metazoa</taxon>
        <taxon>Ecdysozoa</taxon>
        <taxon>Arthropoda</taxon>
        <taxon>Hexapoda</taxon>
        <taxon>Insecta</taxon>
        <taxon>Pterygota</taxon>
        <taxon>Neoptera</taxon>
        <taxon>Endopterygota</taxon>
        <taxon>Hymenoptera</taxon>
        <taxon>Apocrita</taxon>
        <taxon>Aculeata</taxon>
        <taxon>Apoidea</taxon>
        <taxon>Anthophila</taxon>
        <taxon>Halictidae</taxon>
        <taxon>Rophitinae</taxon>
        <taxon>Dufourea</taxon>
    </lineage>
</organism>
<feature type="chain" id="PRO_5007599327" evidence="2">
    <location>
        <begin position="19"/>
        <end position="179"/>
    </location>
</feature>
<accession>A0A154P7Y9</accession>
<gene>
    <name evidence="3" type="ORF">WN55_09109</name>
</gene>
<keyword evidence="4" id="KW-1185">Reference proteome</keyword>
<feature type="region of interest" description="Disordered" evidence="1">
    <location>
        <begin position="34"/>
        <end position="64"/>
    </location>
</feature>
<dbReference type="Proteomes" id="UP000076502">
    <property type="component" value="Unassembled WGS sequence"/>
</dbReference>
<evidence type="ECO:0000313" key="3">
    <source>
        <dbReference type="EMBL" id="KZC08046.1"/>
    </source>
</evidence>
<evidence type="ECO:0000256" key="1">
    <source>
        <dbReference type="SAM" id="MobiDB-lite"/>
    </source>
</evidence>
<dbReference type="OMA" id="WLANKGG"/>
<dbReference type="EMBL" id="KQ434839">
    <property type="protein sequence ID" value="KZC08046.1"/>
    <property type="molecule type" value="Genomic_DNA"/>
</dbReference>
<keyword evidence="2" id="KW-0732">Signal</keyword>
<feature type="signal peptide" evidence="2">
    <location>
        <begin position="1"/>
        <end position="18"/>
    </location>
</feature>
<protein>
    <submittedName>
        <fullName evidence="3">Uncharacterized protein</fullName>
    </submittedName>
</protein>
<dbReference type="OrthoDB" id="7691561at2759"/>